<evidence type="ECO:0000256" key="6">
    <source>
        <dbReference type="ARBA" id="ARBA00022801"/>
    </source>
</evidence>
<dbReference type="GO" id="GO:0005737">
    <property type="term" value="C:cytoplasm"/>
    <property type="evidence" value="ECO:0007669"/>
    <property type="project" value="UniProtKB-SubCell"/>
</dbReference>
<keyword evidence="8" id="KW-0963">Cytoplasm</keyword>
<keyword evidence="8" id="KW-0699">rRNA-binding</keyword>
<evidence type="ECO:0000256" key="3">
    <source>
        <dbReference type="ARBA" id="ARBA00022664"/>
    </source>
</evidence>
<evidence type="ECO:0000256" key="5">
    <source>
        <dbReference type="ARBA" id="ARBA00022759"/>
    </source>
</evidence>
<dbReference type="Pfam" id="PF00035">
    <property type="entry name" value="dsrm"/>
    <property type="match status" value="1"/>
</dbReference>
<comment type="subcellular location">
    <subcellularLocation>
        <location evidence="8">Cytoplasm</location>
    </subcellularLocation>
</comment>
<evidence type="ECO:0000256" key="7">
    <source>
        <dbReference type="ARBA" id="ARBA00022884"/>
    </source>
</evidence>
<dbReference type="PANTHER" id="PTHR11207:SF0">
    <property type="entry name" value="RIBONUCLEASE 3"/>
    <property type="match status" value="1"/>
</dbReference>
<evidence type="ECO:0000256" key="4">
    <source>
        <dbReference type="ARBA" id="ARBA00022722"/>
    </source>
</evidence>
<dbReference type="SMART" id="SM00358">
    <property type="entry name" value="DSRM"/>
    <property type="match status" value="1"/>
</dbReference>
<name>A0A9D7SK24_9BACT</name>
<dbReference type="InterPro" id="IPR036389">
    <property type="entry name" value="RNase_III_sf"/>
</dbReference>
<dbReference type="InterPro" id="IPR000999">
    <property type="entry name" value="RNase_III_dom"/>
</dbReference>
<dbReference type="GO" id="GO:0003725">
    <property type="term" value="F:double-stranded RNA binding"/>
    <property type="evidence" value="ECO:0007669"/>
    <property type="project" value="TreeGrafter"/>
</dbReference>
<dbReference type="AlphaFoldDB" id="A0A9D7SK24"/>
<keyword evidence="8" id="KW-0819">tRNA processing</keyword>
<dbReference type="GO" id="GO:0019843">
    <property type="term" value="F:rRNA binding"/>
    <property type="evidence" value="ECO:0007669"/>
    <property type="project" value="UniProtKB-KW"/>
</dbReference>
<dbReference type="SMART" id="SM00535">
    <property type="entry name" value="RIBOc"/>
    <property type="match status" value="1"/>
</dbReference>
<dbReference type="HAMAP" id="MF_00104">
    <property type="entry name" value="RNase_III"/>
    <property type="match status" value="1"/>
</dbReference>
<keyword evidence="6 8" id="KW-0378">Hydrolase</keyword>
<dbReference type="Gene3D" id="1.10.1520.10">
    <property type="entry name" value="Ribonuclease III domain"/>
    <property type="match status" value="1"/>
</dbReference>
<evidence type="ECO:0000256" key="8">
    <source>
        <dbReference type="HAMAP-Rule" id="MF_00104"/>
    </source>
</evidence>
<evidence type="ECO:0000259" key="9">
    <source>
        <dbReference type="PROSITE" id="PS50137"/>
    </source>
</evidence>
<feature type="binding site" evidence="8">
    <location>
        <position position="44"/>
    </location>
    <ligand>
        <name>Mg(2+)</name>
        <dbReference type="ChEBI" id="CHEBI:18420"/>
    </ligand>
</feature>
<dbReference type="Proteomes" id="UP000886657">
    <property type="component" value="Unassembled WGS sequence"/>
</dbReference>
<keyword evidence="7 8" id="KW-0694">RNA-binding</keyword>
<evidence type="ECO:0000313" key="12">
    <source>
        <dbReference type="Proteomes" id="UP000886657"/>
    </source>
</evidence>
<keyword evidence="3 8" id="KW-0507">mRNA processing</keyword>
<reference evidence="11" key="1">
    <citation type="submission" date="2020-10" db="EMBL/GenBank/DDBJ databases">
        <title>Connecting structure to function with the recovery of over 1000 high-quality activated sludge metagenome-assembled genomes encoding full-length rRNA genes using long-read sequencing.</title>
        <authorList>
            <person name="Singleton C.M."/>
            <person name="Petriglieri F."/>
            <person name="Kristensen J.M."/>
            <person name="Kirkegaard R.H."/>
            <person name="Michaelsen T.Y."/>
            <person name="Andersen M.H."/>
            <person name="Karst S.M."/>
            <person name="Dueholm M.S."/>
            <person name="Nielsen P.H."/>
            <person name="Albertsen M."/>
        </authorList>
    </citation>
    <scope>NUCLEOTIDE SEQUENCE</scope>
    <source>
        <strain evidence="11">Skiv_18-Q3-R9-52_MAXAC.067</strain>
    </source>
</reference>
<evidence type="ECO:0000256" key="2">
    <source>
        <dbReference type="ARBA" id="ARBA00010183"/>
    </source>
</evidence>
<comment type="cofactor">
    <cofactor evidence="8">
        <name>Mg(2+)</name>
        <dbReference type="ChEBI" id="CHEBI:18420"/>
    </cofactor>
</comment>
<keyword evidence="8" id="KW-0479">Metal-binding</keyword>
<dbReference type="CDD" id="cd00593">
    <property type="entry name" value="RIBOc"/>
    <property type="match status" value="1"/>
</dbReference>
<dbReference type="PROSITE" id="PS00517">
    <property type="entry name" value="RNASE_3_1"/>
    <property type="match status" value="1"/>
</dbReference>
<accession>A0A9D7SK24</accession>
<dbReference type="GO" id="GO:0010468">
    <property type="term" value="P:regulation of gene expression"/>
    <property type="evidence" value="ECO:0007669"/>
    <property type="project" value="TreeGrafter"/>
</dbReference>
<dbReference type="InterPro" id="IPR011907">
    <property type="entry name" value="RNase_III"/>
</dbReference>
<feature type="binding site" evidence="8">
    <location>
        <position position="115"/>
    </location>
    <ligand>
        <name>Mg(2+)</name>
        <dbReference type="ChEBI" id="CHEBI:18420"/>
    </ligand>
</feature>
<dbReference type="GO" id="GO:0004525">
    <property type="term" value="F:ribonuclease III activity"/>
    <property type="evidence" value="ECO:0007669"/>
    <property type="project" value="UniProtKB-UniRule"/>
</dbReference>
<protein>
    <recommendedName>
        <fullName evidence="8">Ribonuclease 3</fullName>
        <ecNumber evidence="8">3.1.26.3</ecNumber>
    </recommendedName>
    <alternativeName>
        <fullName evidence="8">Ribonuclease III</fullName>
        <shortName evidence="8">RNase III</shortName>
    </alternativeName>
</protein>
<feature type="active site" evidence="8">
    <location>
        <position position="48"/>
    </location>
</feature>
<comment type="function">
    <text evidence="8">Digests double-stranded RNA. Involved in the processing of primary rRNA transcript to yield the immediate precursors to the large and small rRNAs (23S and 16S). Processes some mRNAs, and tRNAs when they are encoded in the rRNA operon. Processes pre-crRNA and tracrRNA of type II CRISPR loci if present in the organism.</text>
</comment>
<dbReference type="GO" id="GO:0046872">
    <property type="term" value="F:metal ion binding"/>
    <property type="evidence" value="ECO:0007669"/>
    <property type="project" value="UniProtKB-KW"/>
</dbReference>
<dbReference type="EMBL" id="JADKIO010000009">
    <property type="protein sequence ID" value="MBK9797351.1"/>
    <property type="molecule type" value="Genomic_DNA"/>
</dbReference>
<feature type="active site" evidence="8">
    <location>
        <position position="118"/>
    </location>
</feature>
<dbReference type="PROSITE" id="PS50142">
    <property type="entry name" value="RNASE_3_2"/>
    <property type="match status" value="1"/>
</dbReference>
<dbReference type="GO" id="GO:0006364">
    <property type="term" value="P:rRNA processing"/>
    <property type="evidence" value="ECO:0007669"/>
    <property type="project" value="UniProtKB-UniRule"/>
</dbReference>
<dbReference type="GO" id="GO:0008033">
    <property type="term" value="P:tRNA processing"/>
    <property type="evidence" value="ECO:0007669"/>
    <property type="project" value="UniProtKB-KW"/>
</dbReference>
<dbReference type="GO" id="GO:0006397">
    <property type="term" value="P:mRNA processing"/>
    <property type="evidence" value="ECO:0007669"/>
    <property type="project" value="UniProtKB-UniRule"/>
</dbReference>
<feature type="domain" description="DRBM" evidence="9">
    <location>
        <begin position="163"/>
        <end position="231"/>
    </location>
</feature>
<evidence type="ECO:0000313" key="11">
    <source>
        <dbReference type="EMBL" id="MBK9797351.1"/>
    </source>
</evidence>
<organism evidence="11 12">
    <name type="scientific">Candidatus Geothrix skivensis</name>
    <dbReference type="NCBI Taxonomy" id="2954439"/>
    <lineage>
        <taxon>Bacteria</taxon>
        <taxon>Pseudomonadati</taxon>
        <taxon>Acidobacteriota</taxon>
        <taxon>Holophagae</taxon>
        <taxon>Holophagales</taxon>
        <taxon>Holophagaceae</taxon>
        <taxon>Geothrix</taxon>
    </lineage>
</organism>
<feature type="binding site" evidence="8">
    <location>
        <position position="118"/>
    </location>
    <ligand>
        <name>Mg(2+)</name>
        <dbReference type="ChEBI" id="CHEBI:18420"/>
    </ligand>
</feature>
<comment type="similarity">
    <text evidence="2">Belongs to the ribonuclease III family.</text>
</comment>
<keyword evidence="4 8" id="KW-0540">Nuclease</keyword>
<dbReference type="PANTHER" id="PTHR11207">
    <property type="entry name" value="RIBONUCLEASE III"/>
    <property type="match status" value="1"/>
</dbReference>
<dbReference type="Pfam" id="PF14622">
    <property type="entry name" value="Ribonucleas_3_3"/>
    <property type="match status" value="1"/>
</dbReference>
<dbReference type="EC" id="3.1.26.3" evidence="8"/>
<keyword evidence="8" id="KW-0698">rRNA processing</keyword>
<dbReference type="PROSITE" id="PS50137">
    <property type="entry name" value="DS_RBD"/>
    <property type="match status" value="1"/>
</dbReference>
<sequence length="235" mass="25751">MSRRHEALGGMEARLGYRFQAPELLLEALTHASAGAARDNQRLEFLGDALLNFTVALLLHRERPDWQEGAMSKLRGMLVRTESLHAWALGLELDRALQSAHPRKAPPMGPKPLADALEAVLAAVYLDAQQSGEDGLRPVQALVEARFLETIRGARPESWTRSDPKTHLQETAARLGLPAPVYTQVEQAGPGHAPRFTMRVAVGDRSAEAEGSTRKRAEGEAAQRLLDHLGTHTEI</sequence>
<dbReference type="CDD" id="cd10845">
    <property type="entry name" value="DSRM_RNAse_III_family"/>
    <property type="match status" value="1"/>
</dbReference>
<keyword evidence="8" id="KW-0460">Magnesium</keyword>
<proteinExistence type="inferred from homology"/>
<keyword evidence="5 8" id="KW-0255">Endonuclease</keyword>
<gene>
    <name evidence="8" type="primary">rnc</name>
    <name evidence="11" type="ORF">IPP58_12815</name>
</gene>
<comment type="caution">
    <text evidence="11">The sequence shown here is derived from an EMBL/GenBank/DDBJ whole genome shotgun (WGS) entry which is preliminary data.</text>
</comment>
<dbReference type="InterPro" id="IPR014720">
    <property type="entry name" value="dsRBD_dom"/>
</dbReference>
<dbReference type="SUPFAM" id="SSF69065">
    <property type="entry name" value="RNase III domain-like"/>
    <property type="match status" value="1"/>
</dbReference>
<dbReference type="SUPFAM" id="SSF54768">
    <property type="entry name" value="dsRNA-binding domain-like"/>
    <property type="match status" value="1"/>
</dbReference>
<evidence type="ECO:0000256" key="1">
    <source>
        <dbReference type="ARBA" id="ARBA00000109"/>
    </source>
</evidence>
<dbReference type="Gene3D" id="3.30.160.20">
    <property type="match status" value="1"/>
</dbReference>
<feature type="domain" description="RNase III" evidence="10">
    <location>
        <begin position="8"/>
        <end position="129"/>
    </location>
</feature>
<comment type="subunit">
    <text evidence="8">Homodimer.</text>
</comment>
<comment type="catalytic activity">
    <reaction evidence="1 8">
        <text>Endonucleolytic cleavage to 5'-phosphomonoester.</text>
        <dbReference type="EC" id="3.1.26.3"/>
    </reaction>
</comment>
<evidence type="ECO:0000259" key="10">
    <source>
        <dbReference type="PROSITE" id="PS50142"/>
    </source>
</evidence>